<dbReference type="PRINTS" id="PR00320">
    <property type="entry name" value="GPROTEINBRPT"/>
</dbReference>
<keyword evidence="8" id="KW-0418">Kinase</keyword>
<gene>
    <name evidence="8" type="ORF">EXIGLDRAFT_607786</name>
</gene>
<feature type="repeat" description="WD" evidence="7">
    <location>
        <begin position="269"/>
        <end position="310"/>
    </location>
</feature>
<evidence type="ECO:0000313" key="9">
    <source>
        <dbReference type="Proteomes" id="UP000077266"/>
    </source>
</evidence>
<sequence length="314" mass="33910">MSTTRSVPLVASGHTRPVVHLSFSPLQQDGTYLLVSSCKDGNPMLREWTGDWVGTFIGHKGAVWSTKLSQDSTFAATGSADFTAKVWDTFTGKFLHSFPHNHIVRTVALTPSPNKLVTGGQEKKVRIFDLTKPDADPVFLQDNGANAHEGTVKSVVAVSDTLVATAGEDGYVKWWDIRAPGPSWTLNLGAPVTSMELTSGRPILVITAGNQVSFQQALNHAGPSVTVNLNYQPSSASMHPLLGDRFVAGSTTDPWVHLHDPDGRELEVLKGHHGPVHCVSFCPDGEMYASGSEDGTIRLWQTTPGKRYGLWDGV</sequence>
<organism evidence="8 9">
    <name type="scientific">Exidia glandulosa HHB12029</name>
    <dbReference type="NCBI Taxonomy" id="1314781"/>
    <lineage>
        <taxon>Eukaryota</taxon>
        <taxon>Fungi</taxon>
        <taxon>Dikarya</taxon>
        <taxon>Basidiomycota</taxon>
        <taxon>Agaricomycotina</taxon>
        <taxon>Agaricomycetes</taxon>
        <taxon>Auriculariales</taxon>
        <taxon>Exidiaceae</taxon>
        <taxon>Exidia</taxon>
    </lineage>
</organism>
<comment type="similarity">
    <text evidence="5">Belongs to the WD repeat STRAP family.</text>
</comment>
<dbReference type="GO" id="GO:0003723">
    <property type="term" value="F:RNA binding"/>
    <property type="evidence" value="ECO:0007669"/>
    <property type="project" value="TreeGrafter"/>
</dbReference>
<dbReference type="InterPro" id="IPR001680">
    <property type="entry name" value="WD40_rpt"/>
</dbReference>
<accession>A0A165LCP6</accession>
<feature type="repeat" description="WD" evidence="7">
    <location>
        <begin position="56"/>
        <end position="97"/>
    </location>
</feature>
<evidence type="ECO:0000256" key="1">
    <source>
        <dbReference type="ARBA" id="ARBA00022574"/>
    </source>
</evidence>
<dbReference type="EMBL" id="KV425927">
    <property type="protein sequence ID" value="KZV97687.1"/>
    <property type="molecule type" value="Genomic_DNA"/>
</dbReference>
<evidence type="ECO:0000256" key="6">
    <source>
        <dbReference type="ARBA" id="ARBA00040390"/>
    </source>
</evidence>
<dbReference type="GO" id="GO:0016301">
    <property type="term" value="F:kinase activity"/>
    <property type="evidence" value="ECO:0007669"/>
    <property type="project" value="UniProtKB-KW"/>
</dbReference>
<dbReference type="SMART" id="SM00320">
    <property type="entry name" value="WD40"/>
    <property type="match status" value="5"/>
</dbReference>
<dbReference type="InterPro" id="IPR020472">
    <property type="entry name" value="WD40_PAC1"/>
</dbReference>
<evidence type="ECO:0000256" key="7">
    <source>
        <dbReference type="PROSITE-ProRule" id="PRU00221"/>
    </source>
</evidence>
<protein>
    <recommendedName>
        <fullName evidence="6">Serine-threonine kinase receptor-associated protein</fullName>
    </recommendedName>
</protein>
<evidence type="ECO:0000313" key="8">
    <source>
        <dbReference type="EMBL" id="KZV97687.1"/>
    </source>
</evidence>
<reference evidence="8 9" key="1">
    <citation type="journal article" date="2016" name="Mol. Biol. Evol.">
        <title>Comparative Genomics of Early-Diverging Mushroom-Forming Fungi Provides Insights into the Origins of Lignocellulose Decay Capabilities.</title>
        <authorList>
            <person name="Nagy L.G."/>
            <person name="Riley R."/>
            <person name="Tritt A."/>
            <person name="Adam C."/>
            <person name="Daum C."/>
            <person name="Floudas D."/>
            <person name="Sun H."/>
            <person name="Yadav J.S."/>
            <person name="Pangilinan J."/>
            <person name="Larsson K.H."/>
            <person name="Matsuura K."/>
            <person name="Barry K."/>
            <person name="Labutti K."/>
            <person name="Kuo R."/>
            <person name="Ohm R.A."/>
            <person name="Bhattacharya S.S."/>
            <person name="Shirouzu T."/>
            <person name="Yoshinaga Y."/>
            <person name="Martin F.M."/>
            <person name="Grigoriev I.V."/>
            <person name="Hibbett D.S."/>
        </authorList>
    </citation>
    <scope>NUCLEOTIDE SEQUENCE [LARGE SCALE GENOMIC DNA]</scope>
    <source>
        <strain evidence="8 9">HHB12029</strain>
    </source>
</reference>
<keyword evidence="9" id="KW-1185">Reference proteome</keyword>
<keyword evidence="2" id="KW-0507">mRNA processing</keyword>
<dbReference type="AlphaFoldDB" id="A0A165LCP6"/>
<evidence type="ECO:0000256" key="4">
    <source>
        <dbReference type="ARBA" id="ARBA00023187"/>
    </source>
</evidence>
<keyword evidence="8" id="KW-0808">Transferase</keyword>
<dbReference type="GO" id="GO:0000387">
    <property type="term" value="P:spliceosomal snRNP assembly"/>
    <property type="evidence" value="ECO:0007669"/>
    <property type="project" value="TreeGrafter"/>
</dbReference>
<keyword evidence="8" id="KW-0675">Receptor</keyword>
<keyword evidence="4" id="KW-0508">mRNA splicing</keyword>
<keyword evidence="3" id="KW-0677">Repeat</keyword>
<dbReference type="Gene3D" id="2.130.10.10">
    <property type="entry name" value="YVTN repeat-like/Quinoprotein amine dehydrogenase"/>
    <property type="match status" value="1"/>
</dbReference>
<dbReference type="InterPro" id="IPR015943">
    <property type="entry name" value="WD40/YVTN_repeat-like_dom_sf"/>
</dbReference>
<dbReference type="GO" id="GO:0032797">
    <property type="term" value="C:SMN complex"/>
    <property type="evidence" value="ECO:0007669"/>
    <property type="project" value="TreeGrafter"/>
</dbReference>
<dbReference type="InterPro" id="IPR036322">
    <property type="entry name" value="WD40_repeat_dom_sf"/>
</dbReference>
<proteinExistence type="inferred from homology"/>
<dbReference type="InParanoid" id="A0A165LCP6"/>
<dbReference type="PANTHER" id="PTHR19877">
    <property type="entry name" value="EUKARYOTIC TRANSLATION INITIATION FACTOR 3 SUBUNIT I"/>
    <property type="match status" value="1"/>
</dbReference>
<dbReference type="PANTHER" id="PTHR19877:SF13">
    <property type="entry name" value="SERINE-THREONINE KINASE RECEPTOR-ASSOCIATED PROTEIN"/>
    <property type="match status" value="1"/>
</dbReference>
<name>A0A165LCP6_EXIGL</name>
<evidence type="ECO:0000256" key="3">
    <source>
        <dbReference type="ARBA" id="ARBA00022737"/>
    </source>
</evidence>
<dbReference type="PROSITE" id="PS50082">
    <property type="entry name" value="WD_REPEATS_2"/>
    <property type="match status" value="4"/>
</dbReference>
<dbReference type="STRING" id="1314781.A0A165LCP6"/>
<dbReference type="PROSITE" id="PS50294">
    <property type="entry name" value="WD_REPEATS_REGION"/>
    <property type="match status" value="2"/>
</dbReference>
<dbReference type="OrthoDB" id="408728at2759"/>
<dbReference type="Proteomes" id="UP000077266">
    <property type="component" value="Unassembled WGS sequence"/>
</dbReference>
<dbReference type="Pfam" id="PF00400">
    <property type="entry name" value="WD40"/>
    <property type="match status" value="4"/>
</dbReference>
<feature type="repeat" description="WD" evidence="7">
    <location>
        <begin position="145"/>
        <end position="178"/>
    </location>
</feature>
<dbReference type="SUPFAM" id="SSF50978">
    <property type="entry name" value="WD40 repeat-like"/>
    <property type="match status" value="1"/>
</dbReference>
<evidence type="ECO:0000256" key="5">
    <source>
        <dbReference type="ARBA" id="ARBA00038394"/>
    </source>
</evidence>
<evidence type="ECO:0000256" key="2">
    <source>
        <dbReference type="ARBA" id="ARBA00022664"/>
    </source>
</evidence>
<keyword evidence="1 7" id="KW-0853">WD repeat</keyword>
<feature type="repeat" description="WD" evidence="7">
    <location>
        <begin position="97"/>
        <end position="130"/>
    </location>
</feature>